<proteinExistence type="predicted"/>
<comment type="caution">
    <text evidence="6">The sequence shown here is derived from an EMBL/GenBank/DDBJ whole genome shotgun (WGS) entry which is preliminary data.</text>
</comment>
<dbReference type="Proteomes" id="UP000650628">
    <property type="component" value="Unassembled WGS sequence"/>
</dbReference>
<evidence type="ECO:0000256" key="2">
    <source>
        <dbReference type="ARBA" id="ARBA00022643"/>
    </source>
</evidence>
<gene>
    <name evidence="6" type="ORF">Pmi06nite_79220</name>
</gene>
<dbReference type="GO" id="GO:0008726">
    <property type="term" value="F:alkanesulfonate monooxygenase activity"/>
    <property type="evidence" value="ECO:0007669"/>
    <property type="project" value="TreeGrafter"/>
</dbReference>
<dbReference type="PANTHER" id="PTHR42847:SF4">
    <property type="entry name" value="ALKANESULFONATE MONOOXYGENASE-RELATED"/>
    <property type="match status" value="1"/>
</dbReference>
<evidence type="ECO:0000256" key="3">
    <source>
        <dbReference type="ARBA" id="ARBA00023002"/>
    </source>
</evidence>
<keyword evidence="7" id="KW-1185">Reference proteome</keyword>
<evidence type="ECO:0000256" key="1">
    <source>
        <dbReference type="ARBA" id="ARBA00022630"/>
    </source>
</evidence>
<dbReference type="Gene3D" id="3.20.20.30">
    <property type="entry name" value="Luciferase-like domain"/>
    <property type="match status" value="1"/>
</dbReference>
<evidence type="ECO:0000259" key="5">
    <source>
        <dbReference type="Pfam" id="PF00296"/>
    </source>
</evidence>
<dbReference type="AlphaFoldDB" id="A0A8J3TX95"/>
<protein>
    <submittedName>
        <fullName evidence="6">Luciferase</fullName>
    </submittedName>
</protein>
<dbReference type="InterPro" id="IPR011251">
    <property type="entry name" value="Luciferase-like_dom"/>
</dbReference>
<organism evidence="6 7">
    <name type="scientific">Planotetraspora mira</name>
    <dbReference type="NCBI Taxonomy" id="58121"/>
    <lineage>
        <taxon>Bacteria</taxon>
        <taxon>Bacillati</taxon>
        <taxon>Actinomycetota</taxon>
        <taxon>Actinomycetes</taxon>
        <taxon>Streptosporangiales</taxon>
        <taxon>Streptosporangiaceae</taxon>
        <taxon>Planotetraspora</taxon>
    </lineage>
</organism>
<dbReference type="Pfam" id="PF00296">
    <property type="entry name" value="Bac_luciferase"/>
    <property type="match status" value="1"/>
</dbReference>
<evidence type="ECO:0000313" key="6">
    <source>
        <dbReference type="EMBL" id="GII34480.1"/>
    </source>
</evidence>
<accession>A0A8J3TX95</accession>
<reference evidence="6 7" key="1">
    <citation type="submission" date="2021-01" db="EMBL/GenBank/DDBJ databases">
        <title>Whole genome shotgun sequence of Planotetraspora mira NBRC 15435.</title>
        <authorList>
            <person name="Komaki H."/>
            <person name="Tamura T."/>
        </authorList>
    </citation>
    <scope>NUCLEOTIDE SEQUENCE [LARGE SCALE GENOMIC DNA]</scope>
    <source>
        <strain evidence="6 7">NBRC 15435</strain>
    </source>
</reference>
<sequence length="311" mass="33577">MAVVGAGGECVVELARTTGVSLMNVGLGLPISDPPLLLDWARSADAGPFSTLALLDRLVYDNPEPLVMLAALAGVTSRIRVQTEVLLAPLREPALMAKQAATLDRLSGGRLTLGIGLGGRRDDYLAAGVDSHGRGARLNEIMMDMRRIWSGEPYGEESGPIGPAPVREGGPEILFGALKPAAIERIARFGDGLLSASPLTEMDRLFRATEQAWRSAGRSGRPKLVAQLNAALGPEPTIEEARGHLHRYYSGPHYMDMPPDYTEMVVQRMLTTPDEVRDAVQQVTDVGADEIIFYCWSVDMGQIDRFAETLA</sequence>
<dbReference type="InterPro" id="IPR050172">
    <property type="entry name" value="SsuD_RutA_monooxygenase"/>
</dbReference>
<dbReference type="InterPro" id="IPR036661">
    <property type="entry name" value="Luciferase-like_sf"/>
</dbReference>
<keyword evidence="3" id="KW-0560">Oxidoreductase</keyword>
<name>A0A8J3TX95_9ACTN</name>
<evidence type="ECO:0000313" key="7">
    <source>
        <dbReference type="Proteomes" id="UP000650628"/>
    </source>
</evidence>
<keyword evidence="1" id="KW-0285">Flavoprotein</keyword>
<dbReference type="PANTHER" id="PTHR42847">
    <property type="entry name" value="ALKANESULFONATE MONOOXYGENASE"/>
    <property type="match status" value="1"/>
</dbReference>
<dbReference type="EMBL" id="BOOO01000051">
    <property type="protein sequence ID" value="GII34480.1"/>
    <property type="molecule type" value="Genomic_DNA"/>
</dbReference>
<feature type="domain" description="Luciferase-like" evidence="5">
    <location>
        <begin position="37"/>
        <end position="254"/>
    </location>
</feature>
<dbReference type="GO" id="GO:0046306">
    <property type="term" value="P:alkanesulfonate catabolic process"/>
    <property type="evidence" value="ECO:0007669"/>
    <property type="project" value="TreeGrafter"/>
</dbReference>
<keyword evidence="4" id="KW-0503">Monooxygenase</keyword>
<evidence type="ECO:0000256" key="4">
    <source>
        <dbReference type="ARBA" id="ARBA00023033"/>
    </source>
</evidence>
<keyword evidence="2" id="KW-0288">FMN</keyword>
<dbReference type="SUPFAM" id="SSF51679">
    <property type="entry name" value="Bacterial luciferase-like"/>
    <property type="match status" value="1"/>
</dbReference>